<dbReference type="InterPro" id="IPR004843">
    <property type="entry name" value="Calcineurin-like_PHP"/>
</dbReference>
<evidence type="ECO:0000256" key="1">
    <source>
        <dbReference type="ARBA" id="ARBA00022801"/>
    </source>
</evidence>
<sequence length="424" mass="45690">MKFIHTADIHLDSPLCGLASYQNAPAQALRGASREAFTRLVDAAIDEAVDFMVIAGDLYDGNWRDYNTGHFFVREMGRLNQAGIPVYLLYGNHDAESEMTRRLTLPANVHLFDSRKAITHKIEALRVALHGRSFKEAATTENLALGYPAAVPGWLNIGVLHTALEGYAAHARYAPCSVQELQAKAYDYWALGHVHEYAVLSEAPWVVFPGNLQGRHIREAGPRGAVMVTASEAGIQSVERLIVDVLRWERLEVEVGGAADLPAVVSLAGQALEALLLAQTGAWPLAVRVTLVGRTPAHGALFGLEAQLREEVLAQAAALSGDRLWIEKLRIETTPALDAAQISARADAIADLQALLAEVPQDGDFMRSLTEDLQQLTAKAPLELIDALPEFKAIRAGDMAGIVAAVTPALLAQLAQAEQGQAGT</sequence>
<dbReference type="PANTHER" id="PTHR30337">
    <property type="entry name" value="COMPONENT OF ATP-DEPENDENT DSDNA EXONUCLEASE"/>
    <property type="match status" value="1"/>
</dbReference>
<dbReference type="RefSeq" id="WP_273601031.1">
    <property type="nucleotide sequence ID" value="NZ_JAQQXT010000008.1"/>
</dbReference>
<dbReference type="Proteomes" id="UP001221189">
    <property type="component" value="Unassembled WGS sequence"/>
</dbReference>
<keyword evidence="4" id="KW-1185">Reference proteome</keyword>
<dbReference type="CDD" id="cd00840">
    <property type="entry name" value="MPP_Mre11_N"/>
    <property type="match status" value="1"/>
</dbReference>
<dbReference type="EMBL" id="JAQQXT010000008">
    <property type="protein sequence ID" value="MDC8772659.1"/>
    <property type="molecule type" value="Genomic_DNA"/>
</dbReference>
<dbReference type="InterPro" id="IPR050535">
    <property type="entry name" value="DNA_Repair-Maintenance_Comp"/>
</dbReference>
<evidence type="ECO:0000313" key="4">
    <source>
        <dbReference type="Proteomes" id="UP001221189"/>
    </source>
</evidence>
<dbReference type="PIRSF" id="PIRSF033091">
    <property type="entry name" value="Pesterase_YhaO"/>
    <property type="match status" value="1"/>
</dbReference>
<comment type="caution">
    <text evidence="3">The sequence shown here is derived from an EMBL/GenBank/DDBJ whole genome shotgun (WGS) entry which is preliminary data.</text>
</comment>
<feature type="domain" description="Calcineurin-like phosphoesterase" evidence="2">
    <location>
        <begin position="1"/>
        <end position="197"/>
    </location>
</feature>
<reference evidence="3 4" key="1">
    <citation type="submission" date="2022-10" db="EMBL/GenBank/DDBJ databases">
        <title>Paucibacter sp. hw1 Genome sequencing.</title>
        <authorList>
            <person name="Park S."/>
        </authorList>
    </citation>
    <scope>NUCLEOTIDE SEQUENCE [LARGE SCALE GENOMIC DNA]</scope>
    <source>
        <strain evidence="4">hw1</strain>
    </source>
</reference>
<evidence type="ECO:0000259" key="2">
    <source>
        <dbReference type="Pfam" id="PF00149"/>
    </source>
</evidence>
<organism evidence="3 4">
    <name type="scientific">Roseateles albus</name>
    <dbReference type="NCBI Taxonomy" id="2987525"/>
    <lineage>
        <taxon>Bacteria</taxon>
        <taxon>Pseudomonadati</taxon>
        <taxon>Pseudomonadota</taxon>
        <taxon>Betaproteobacteria</taxon>
        <taxon>Burkholderiales</taxon>
        <taxon>Sphaerotilaceae</taxon>
        <taxon>Roseateles</taxon>
    </lineage>
</organism>
<protein>
    <submittedName>
        <fullName evidence="3">Metallophosphoesterase</fullName>
    </submittedName>
</protein>
<gene>
    <name evidence="3" type="ORF">PRZ03_13830</name>
</gene>
<name>A0ABT5KFF6_9BURK</name>
<dbReference type="Pfam" id="PF00149">
    <property type="entry name" value="Metallophos"/>
    <property type="match status" value="1"/>
</dbReference>
<dbReference type="SUPFAM" id="SSF56300">
    <property type="entry name" value="Metallo-dependent phosphatases"/>
    <property type="match status" value="1"/>
</dbReference>
<keyword evidence="1" id="KW-0378">Hydrolase</keyword>
<dbReference type="Gene3D" id="3.60.21.10">
    <property type="match status" value="1"/>
</dbReference>
<evidence type="ECO:0000313" key="3">
    <source>
        <dbReference type="EMBL" id="MDC8772659.1"/>
    </source>
</evidence>
<dbReference type="InterPro" id="IPR029052">
    <property type="entry name" value="Metallo-depent_PP-like"/>
</dbReference>
<dbReference type="InterPro" id="IPR041796">
    <property type="entry name" value="Mre11_N"/>
</dbReference>
<accession>A0ABT5KFF6</accession>
<dbReference type="PANTHER" id="PTHR30337:SF7">
    <property type="entry name" value="PHOSPHOESTERASE"/>
    <property type="match status" value="1"/>
</dbReference>
<proteinExistence type="predicted"/>
<dbReference type="InterPro" id="IPR014576">
    <property type="entry name" value="Pesterase_YhaO"/>
</dbReference>